<organism evidence="5 6">
    <name type="scientific">Colwellia psychrerythraea</name>
    <name type="common">Vibrio psychroerythus</name>
    <dbReference type="NCBI Taxonomy" id="28229"/>
    <lineage>
        <taxon>Bacteria</taxon>
        <taxon>Pseudomonadati</taxon>
        <taxon>Pseudomonadota</taxon>
        <taxon>Gammaproteobacteria</taxon>
        <taxon>Alteromonadales</taxon>
        <taxon>Colwelliaceae</taxon>
        <taxon>Colwellia</taxon>
    </lineage>
</organism>
<evidence type="ECO:0000256" key="2">
    <source>
        <dbReference type="ARBA" id="ARBA00022898"/>
    </source>
</evidence>
<dbReference type="AlphaFoldDB" id="A0A099KXD6"/>
<dbReference type="Gene3D" id="3.20.20.10">
    <property type="entry name" value="Alanine racemase"/>
    <property type="match status" value="1"/>
</dbReference>
<name>A0A099KXD6_COLPS</name>
<dbReference type="PROSITE" id="PS00878">
    <property type="entry name" value="ODR_DC_2_1"/>
    <property type="match status" value="1"/>
</dbReference>
<dbReference type="Pfam" id="PF02784">
    <property type="entry name" value="Orn_Arg_deC_N"/>
    <property type="match status" value="1"/>
</dbReference>
<proteinExistence type="predicted"/>
<dbReference type="InterPro" id="IPR000183">
    <property type="entry name" value="Orn/DAP/Arg_de-COase"/>
</dbReference>
<keyword evidence="5" id="KW-0456">Lyase</keyword>
<dbReference type="InterPro" id="IPR029066">
    <property type="entry name" value="PLP-binding_barrel"/>
</dbReference>
<evidence type="ECO:0000313" key="6">
    <source>
        <dbReference type="Proteomes" id="UP000029843"/>
    </source>
</evidence>
<sequence>MMTTPTWFDTSIENALITHESPEDEQGYFVYQLDALKAHLAALQQQDVIKLWFAVKANPLSKIIQTLDSEGFNFDVASSGELAQVLAQGIDPERVLNTGPAKSKKQLTAFVKQGVKTFVVESLNQLNWLNEAVLEQDQPNCENARPKVLLRVQLQWHEGEKNPLGGNSLTPFGLSVSEWQNIHVDSYPALDLCGLHIFQWGNMLSNEKMFSLWSQMITPLTDLANSIGMTLDVLDLGGGLGIDYLGEGQALSWSRVIEDLAIIKAKAGVKELWLELGRYAVAEYGYYVVPVVDRKINYNQEQLVLAAGINHLLRPAITDQPFPVQILREEFIAEEGTMQAFDLHGPLCTSMDKLGHLQLPKDTAVGEQLVFGYCGAYGFTESMPFFLCHELAAEYVYQNGTLTQVRAAQPASSYLA</sequence>
<comment type="caution">
    <text evidence="5">The sequence shown here is derived from an EMBL/GenBank/DDBJ whole genome shotgun (WGS) entry which is preliminary data.</text>
</comment>
<dbReference type="GO" id="GO:0009089">
    <property type="term" value="P:lysine biosynthetic process via diaminopimelate"/>
    <property type="evidence" value="ECO:0007669"/>
    <property type="project" value="TreeGrafter"/>
</dbReference>
<dbReference type="EC" id="4.1.1.20" evidence="5"/>
<dbReference type="PANTHER" id="PTHR43727">
    <property type="entry name" value="DIAMINOPIMELATE DECARBOXYLASE"/>
    <property type="match status" value="1"/>
</dbReference>
<dbReference type="PANTHER" id="PTHR43727:SF2">
    <property type="entry name" value="GROUP IV DECARBOXYLASE"/>
    <property type="match status" value="1"/>
</dbReference>
<feature type="active site" description="Proton donor" evidence="3">
    <location>
        <position position="348"/>
    </location>
</feature>
<dbReference type="InterPro" id="IPR022644">
    <property type="entry name" value="De-COase2_N"/>
</dbReference>
<evidence type="ECO:0000256" key="1">
    <source>
        <dbReference type="ARBA" id="ARBA00001933"/>
    </source>
</evidence>
<dbReference type="Gene3D" id="2.40.37.10">
    <property type="entry name" value="Lyase, Ornithine Decarboxylase, Chain A, domain 1"/>
    <property type="match status" value="1"/>
</dbReference>
<dbReference type="PROSITE" id="PS00879">
    <property type="entry name" value="ODR_DC_2_2"/>
    <property type="match status" value="1"/>
</dbReference>
<dbReference type="CDD" id="cd06810">
    <property type="entry name" value="PLPDE_III_ODC_DapDC_like"/>
    <property type="match status" value="1"/>
</dbReference>
<reference evidence="5 6" key="1">
    <citation type="submission" date="2014-08" db="EMBL/GenBank/DDBJ databases">
        <title>Genomic and Phenotypic Diversity of Colwellia psychrerythraea strains from Disparate Marine Basins.</title>
        <authorList>
            <person name="Techtmann S.M."/>
            <person name="Stelling S.C."/>
            <person name="Utturkar S.M."/>
            <person name="Alshibli N."/>
            <person name="Harris A."/>
            <person name="Brown S.D."/>
            <person name="Hazen T.C."/>
        </authorList>
    </citation>
    <scope>NUCLEOTIDE SEQUENCE [LARGE SCALE GENOMIC DNA]</scope>
    <source>
        <strain evidence="5 6">ND2E</strain>
    </source>
</reference>
<evidence type="ECO:0000313" key="5">
    <source>
        <dbReference type="EMBL" id="KGJ95256.1"/>
    </source>
</evidence>
<dbReference type="SUPFAM" id="SSF51419">
    <property type="entry name" value="PLP-binding barrel"/>
    <property type="match status" value="1"/>
</dbReference>
<dbReference type="GO" id="GO:0006596">
    <property type="term" value="P:polyamine biosynthetic process"/>
    <property type="evidence" value="ECO:0007669"/>
    <property type="project" value="InterPro"/>
</dbReference>
<dbReference type="InterPro" id="IPR002433">
    <property type="entry name" value="Orn_de-COase"/>
</dbReference>
<dbReference type="EMBL" id="JQED01000003">
    <property type="protein sequence ID" value="KGJ95256.1"/>
    <property type="molecule type" value="Genomic_DNA"/>
</dbReference>
<feature type="domain" description="Orn/DAP/Arg decarboxylase 2 N-terminal" evidence="4">
    <location>
        <begin position="39"/>
        <end position="282"/>
    </location>
</feature>
<dbReference type="PRINTS" id="PR01182">
    <property type="entry name" value="ORNDCRBXLASE"/>
</dbReference>
<dbReference type="InterPro" id="IPR022653">
    <property type="entry name" value="De-COase2_pyr-phos_BS"/>
</dbReference>
<dbReference type="SUPFAM" id="SSF50621">
    <property type="entry name" value="Alanine racemase C-terminal domain-like"/>
    <property type="match status" value="1"/>
</dbReference>
<feature type="modified residue" description="N6-(pyridoxal phosphate)lysine" evidence="3">
    <location>
        <position position="56"/>
    </location>
</feature>
<evidence type="ECO:0000256" key="3">
    <source>
        <dbReference type="PIRSR" id="PIRSR600183-50"/>
    </source>
</evidence>
<dbReference type="GO" id="GO:0008836">
    <property type="term" value="F:diaminopimelate decarboxylase activity"/>
    <property type="evidence" value="ECO:0007669"/>
    <property type="project" value="UniProtKB-EC"/>
</dbReference>
<dbReference type="InterPro" id="IPR022657">
    <property type="entry name" value="De-COase2_CS"/>
</dbReference>
<comment type="cofactor">
    <cofactor evidence="1 3">
        <name>pyridoxal 5'-phosphate</name>
        <dbReference type="ChEBI" id="CHEBI:597326"/>
    </cofactor>
</comment>
<keyword evidence="2 3" id="KW-0663">Pyridoxal phosphate</keyword>
<protein>
    <submittedName>
        <fullName evidence="5">Diaminopimelate decarboxylase</fullName>
        <ecNumber evidence="5">4.1.1.20</ecNumber>
    </submittedName>
</protein>
<dbReference type="PATRIC" id="fig|28229.4.peg.24"/>
<evidence type="ECO:0000259" key="4">
    <source>
        <dbReference type="Pfam" id="PF02784"/>
    </source>
</evidence>
<dbReference type="Proteomes" id="UP000029843">
    <property type="component" value="Unassembled WGS sequence"/>
</dbReference>
<accession>A0A099KXD6</accession>
<gene>
    <name evidence="5" type="ORF">ND2E_1038</name>
</gene>
<dbReference type="PRINTS" id="PR01179">
    <property type="entry name" value="ODADCRBXLASE"/>
</dbReference>
<dbReference type="InterPro" id="IPR009006">
    <property type="entry name" value="Ala_racemase/Decarboxylase_C"/>
</dbReference>